<dbReference type="InterPro" id="IPR036322">
    <property type="entry name" value="WD40_repeat_dom_sf"/>
</dbReference>
<evidence type="ECO:0000313" key="9">
    <source>
        <dbReference type="Proteomes" id="UP000530928"/>
    </source>
</evidence>
<keyword evidence="3 8" id="KW-0418">Kinase</keyword>
<keyword evidence="9" id="KW-1185">Reference proteome</keyword>
<dbReference type="InterPro" id="IPR008271">
    <property type="entry name" value="Ser/Thr_kinase_AS"/>
</dbReference>
<dbReference type="EMBL" id="JACDUR010000007">
    <property type="protein sequence ID" value="MBA2895594.1"/>
    <property type="molecule type" value="Genomic_DNA"/>
</dbReference>
<gene>
    <name evidence="8" type="ORF">HNR30_006980</name>
</gene>
<dbReference type="GO" id="GO:0005524">
    <property type="term" value="F:ATP binding"/>
    <property type="evidence" value="ECO:0007669"/>
    <property type="project" value="UniProtKB-KW"/>
</dbReference>
<dbReference type="Pfam" id="PF00069">
    <property type="entry name" value="Pkinase"/>
    <property type="match status" value="1"/>
</dbReference>
<dbReference type="PROSITE" id="PS00108">
    <property type="entry name" value="PROTEIN_KINASE_ST"/>
    <property type="match status" value="1"/>
</dbReference>
<dbReference type="PANTHER" id="PTHR43289">
    <property type="entry name" value="MITOGEN-ACTIVATED PROTEIN KINASE KINASE KINASE 20-RELATED"/>
    <property type="match status" value="1"/>
</dbReference>
<comment type="caution">
    <text evidence="8">The sequence shown here is derived from an EMBL/GenBank/DDBJ whole genome shotgun (WGS) entry which is preliminary data.</text>
</comment>
<dbReference type="GO" id="GO:0004674">
    <property type="term" value="F:protein serine/threonine kinase activity"/>
    <property type="evidence" value="ECO:0007669"/>
    <property type="project" value="UniProtKB-KW"/>
</dbReference>
<feature type="domain" description="Protein kinase" evidence="7">
    <location>
        <begin position="18"/>
        <end position="264"/>
    </location>
</feature>
<dbReference type="CDD" id="cd14014">
    <property type="entry name" value="STKc_PknB_like"/>
    <property type="match status" value="1"/>
</dbReference>
<evidence type="ECO:0000256" key="1">
    <source>
        <dbReference type="ARBA" id="ARBA00022679"/>
    </source>
</evidence>
<keyword evidence="6" id="KW-1133">Transmembrane helix</keyword>
<proteinExistence type="predicted"/>
<sequence length="606" mass="63406">MTEARALRRDDPRELAGYRLTGVLGDGGQGTVYLGQKGGRHVAVKVLHARLVSDRRAVRRFLAEAATAARIEGAGTARVVDSGMAEERPYLISEYVDGPSLQQHVQRYGPLHGDELDELAIGTIGALSAIHRAQIVHRDFKPSNVLLGPDGPRVIDFGIARTVDSATTATSSVVGTPGYMAPEQIAGEDATAASDIFAWAATVAYAATGSSLFSGANIPAVMHRVLTAEPDLSGVERPLRSVLADCLRKDPARRPTARQVHARLTRQASAPPAPLPASVRRRRLLIAGMLVLVLAGSALGSMWWPDRLPEAVGPQLHESLSSTPGFGQAIGGPFGPAGDQVTAMAVGSLLGDPIVAAAGGGVIHLLRPGAERPPYREIPVGSSRVTFVAVTEVDGRAMVVYVADGVLRTWNVADAEPGRFFTCDSENPPVAVADGRAYLGCPNGRVITVDLRSGRPAGEPQVFESVVTALVWDGFQLVVGTGDGHLLRGGARAAAGAPVTRIGHLGGTRIAVVTTDGRVAVYGPDLAEVIFTAETAQPLADVIERDGELVTLAGGRGLSAQEGEHEVRLLDEPHEVTTIAAGELGGRAVVVAAIGGSRLRAWNLDR</sequence>
<organism evidence="8 9">
    <name type="scientific">Nonomuraea soli</name>
    <dbReference type="NCBI Taxonomy" id="1032476"/>
    <lineage>
        <taxon>Bacteria</taxon>
        <taxon>Bacillati</taxon>
        <taxon>Actinomycetota</taxon>
        <taxon>Actinomycetes</taxon>
        <taxon>Streptosporangiales</taxon>
        <taxon>Streptosporangiaceae</taxon>
        <taxon>Nonomuraea</taxon>
    </lineage>
</organism>
<keyword evidence="6" id="KW-0472">Membrane</keyword>
<evidence type="ECO:0000256" key="2">
    <source>
        <dbReference type="ARBA" id="ARBA00022741"/>
    </source>
</evidence>
<keyword evidence="1" id="KW-0808">Transferase</keyword>
<dbReference type="Gene3D" id="3.30.200.20">
    <property type="entry name" value="Phosphorylase Kinase, domain 1"/>
    <property type="match status" value="1"/>
</dbReference>
<dbReference type="SUPFAM" id="SSF50978">
    <property type="entry name" value="WD40 repeat-like"/>
    <property type="match status" value="1"/>
</dbReference>
<feature type="region of interest" description="Disordered" evidence="5">
    <location>
        <begin position="254"/>
        <end position="274"/>
    </location>
</feature>
<dbReference type="InterPro" id="IPR011009">
    <property type="entry name" value="Kinase-like_dom_sf"/>
</dbReference>
<reference evidence="8 9" key="1">
    <citation type="submission" date="2020-07" db="EMBL/GenBank/DDBJ databases">
        <title>Genomic Encyclopedia of Type Strains, Phase IV (KMG-IV): sequencing the most valuable type-strain genomes for metagenomic binning, comparative biology and taxonomic classification.</title>
        <authorList>
            <person name="Goeker M."/>
        </authorList>
    </citation>
    <scope>NUCLEOTIDE SEQUENCE [LARGE SCALE GENOMIC DNA]</scope>
    <source>
        <strain evidence="8 9">DSM 45533</strain>
    </source>
</reference>
<evidence type="ECO:0000259" key="7">
    <source>
        <dbReference type="PROSITE" id="PS50011"/>
    </source>
</evidence>
<dbReference type="Proteomes" id="UP000530928">
    <property type="component" value="Unassembled WGS sequence"/>
</dbReference>
<evidence type="ECO:0000256" key="6">
    <source>
        <dbReference type="SAM" id="Phobius"/>
    </source>
</evidence>
<evidence type="ECO:0000256" key="3">
    <source>
        <dbReference type="ARBA" id="ARBA00022777"/>
    </source>
</evidence>
<dbReference type="SUPFAM" id="SSF56112">
    <property type="entry name" value="Protein kinase-like (PK-like)"/>
    <property type="match status" value="1"/>
</dbReference>
<dbReference type="PROSITE" id="PS50011">
    <property type="entry name" value="PROTEIN_KINASE_DOM"/>
    <property type="match status" value="1"/>
</dbReference>
<dbReference type="InterPro" id="IPR015943">
    <property type="entry name" value="WD40/YVTN_repeat-like_dom_sf"/>
</dbReference>
<name>A0A7W0CQP6_9ACTN</name>
<dbReference type="InterPro" id="IPR000719">
    <property type="entry name" value="Prot_kinase_dom"/>
</dbReference>
<evidence type="ECO:0000256" key="4">
    <source>
        <dbReference type="ARBA" id="ARBA00022840"/>
    </source>
</evidence>
<dbReference type="PANTHER" id="PTHR43289:SF34">
    <property type="entry name" value="SERINE_THREONINE-PROTEIN KINASE YBDM-RELATED"/>
    <property type="match status" value="1"/>
</dbReference>
<dbReference type="Gene3D" id="2.130.10.10">
    <property type="entry name" value="YVTN repeat-like/Quinoprotein amine dehydrogenase"/>
    <property type="match status" value="1"/>
</dbReference>
<keyword evidence="6" id="KW-0812">Transmembrane</keyword>
<evidence type="ECO:0000256" key="5">
    <source>
        <dbReference type="SAM" id="MobiDB-lite"/>
    </source>
</evidence>
<feature type="transmembrane region" description="Helical" evidence="6">
    <location>
        <begin position="284"/>
        <end position="304"/>
    </location>
</feature>
<keyword evidence="8" id="KW-0723">Serine/threonine-protein kinase</keyword>
<keyword evidence="2" id="KW-0547">Nucleotide-binding</keyword>
<dbReference type="Gene3D" id="1.10.510.10">
    <property type="entry name" value="Transferase(Phosphotransferase) domain 1"/>
    <property type="match status" value="1"/>
</dbReference>
<dbReference type="AlphaFoldDB" id="A0A7W0CQP6"/>
<evidence type="ECO:0000313" key="8">
    <source>
        <dbReference type="EMBL" id="MBA2895594.1"/>
    </source>
</evidence>
<keyword evidence="4" id="KW-0067">ATP-binding</keyword>
<accession>A0A7W0CQP6</accession>
<protein>
    <submittedName>
        <fullName evidence="8">Serine/threonine protein kinase</fullName>
    </submittedName>
</protein>
<dbReference type="RefSeq" id="WP_181614317.1">
    <property type="nucleotide sequence ID" value="NZ_BAABAM010000011.1"/>
</dbReference>